<reference evidence="2 3" key="1">
    <citation type="submission" date="2015-01" db="EMBL/GenBank/DDBJ databases">
        <title>Genome of allotetraploid Gossypium barbadense reveals genomic plasticity and fiber elongation in cotton evolution.</title>
        <authorList>
            <person name="Chen X."/>
            <person name="Liu X."/>
            <person name="Zhao B."/>
            <person name="Zheng H."/>
            <person name="Hu Y."/>
            <person name="Lu G."/>
            <person name="Yang C."/>
            <person name="Chen J."/>
            <person name="Shan C."/>
            <person name="Zhang L."/>
            <person name="Zhou Y."/>
            <person name="Wang L."/>
            <person name="Guo W."/>
            <person name="Bai Y."/>
            <person name="Ruan J."/>
            <person name="Shangguan X."/>
            <person name="Mao Y."/>
            <person name="Jiang J."/>
            <person name="Zhu Y."/>
            <person name="Lei J."/>
            <person name="Kang H."/>
            <person name="Chen S."/>
            <person name="He X."/>
            <person name="Wang R."/>
            <person name="Wang Y."/>
            <person name="Chen J."/>
            <person name="Wang L."/>
            <person name="Yu S."/>
            <person name="Wang B."/>
            <person name="Wei J."/>
            <person name="Song S."/>
            <person name="Lu X."/>
            <person name="Gao Z."/>
            <person name="Gu W."/>
            <person name="Deng X."/>
            <person name="Ma D."/>
            <person name="Wang S."/>
            <person name="Liang W."/>
            <person name="Fang L."/>
            <person name="Cai C."/>
            <person name="Zhu X."/>
            <person name="Zhou B."/>
            <person name="Zhang Y."/>
            <person name="Chen Z."/>
            <person name="Xu S."/>
            <person name="Zhu R."/>
            <person name="Wang S."/>
            <person name="Zhang T."/>
            <person name="Zhao G."/>
        </authorList>
    </citation>
    <scope>NUCLEOTIDE SEQUENCE [LARGE SCALE GENOMIC DNA]</scope>
    <source>
        <strain evidence="3">cv. Xinhai21</strain>
        <tissue evidence="2">Leaf</tissue>
    </source>
</reference>
<feature type="compositionally biased region" description="Basic and acidic residues" evidence="1">
    <location>
        <begin position="78"/>
        <end position="93"/>
    </location>
</feature>
<dbReference type="EMBL" id="KZ664307">
    <property type="protein sequence ID" value="PPS06295.1"/>
    <property type="molecule type" value="Genomic_DNA"/>
</dbReference>
<proteinExistence type="predicted"/>
<dbReference type="GO" id="GO:0010228">
    <property type="term" value="P:vegetative to reproductive phase transition of meristem"/>
    <property type="evidence" value="ECO:0007669"/>
    <property type="project" value="TreeGrafter"/>
</dbReference>
<feature type="compositionally biased region" description="Basic and acidic residues" evidence="1">
    <location>
        <begin position="1"/>
        <end position="11"/>
    </location>
</feature>
<feature type="compositionally biased region" description="Pro residues" evidence="1">
    <location>
        <begin position="307"/>
        <end position="318"/>
    </location>
</feature>
<feature type="compositionally biased region" description="Polar residues" evidence="1">
    <location>
        <begin position="416"/>
        <end position="430"/>
    </location>
</feature>
<feature type="region of interest" description="Disordered" evidence="1">
    <location>
        <begin position="307"/>
        <end position="342"/>
    </location>
</feature>
<feature type="region of interest" description="Disordered" evidence="1">
    <location>
        <begin position="1"/>
        <end position="21"/>
    </location>
</feature>
<feature type="compositionally biased region" description="Polar residues" evidence="1">
    <location>
        <begin position="94"/>
        <end position="103"/>
    </location>
</feature>
<feature type="region of interest" description="Disordered" evidence="1">
    <location>
        <begin position="78"/>
        <end position="106"/>
    </location>
</feature>
<dbReference type="AlphaFoldDB" id="A0A2P5XSG2"/>
<dbReference type="PANTHER" id="PTHR31100:SF15">
    <property type="entry name" value="AT-HOOK MOTIF NUCLEAR-LOCALIZED PROTEIN 24-RELATED"/>
    <property type="match status" value="1"/>
</dbReference>
<dbReference type="Proteomes" id="UP000239757">
    <property type="component" value="Unassembled WGS sequence"/>
</dbReference>
<organism evidence="2 3">
    <name type="scientific">Gossypium barbadense</name>
    <name type="common">Sea Island cotton</name>
    <name type="synonym">Hibiscus barbadensis</name>
    <dbReference type="NCBI Taxonomy" id="3634"/>
    <lineage>
        <taxon>Eukaryota</taxon>
        <taxon>Viridiplantae</taxon>
        <taxon>Streptophyta</taxon>
        <taxon>Embryophyta</taxon>
        <taxon>Tracheophyta</taxon>
        <taxon>Spermatophyta</taxon>
        <taxon>Magnoliopsida</taxon>
        <taxon>eudicotyledons</taxon>
        <taxon>Gunneridae</taxon>
        <taxon>Pentapetalae</taxon>
        <taxon>rosids</taxon>
        <taxon>malvids</taxon>
        <taxon>Malvales</taxon>
        <taxon>Malvaceae</taxon>
        <taxon>Malvoideae</taxon>
        <taxon>Gossypium</taxon>
    </lineage>
</organism>
<name>A0A2P5XSG2_GOSBA</name>
<dbReference type="InterPro" id="IPR014476">
    <property type="entry name" value="AHL15-29"/>
</dbReference>
<dbReference type="GO" id="GO:0005634">
    <property type="term" value="C:nucleus"/>
    <property type="evidence" value="ECO:0007669"/>
    <property type="project" value="TreeGrafter"/>
</dbReference>
<evidence type="ECO:0000313" key="3">
    <source>
        <dbReference type="Proteomes" id="UP000239757"/>
    </source>
</evidence>
<dbReference type="PANTHER" id="PTHR31100">
    <property type="entry name" value="AT-HOOK MOTIF NUCLEAR-LOCALIZED PROTEIN 15"/>
    <property type="match status" value="1"/>
</dbReference>
<evidence type="ECO:0000256" key="1">
    <source>
        <dbReference type="SAM" id="MobiDB-lite"/>
    </source>
</evidence>
<dbReference type="OrthoDB" id="995902at2759"/>
<feature type="region of interest" description="Disordered" evidence="1">
    <location>
        <begin position="164"/>
        <end position="265"/>
    </location>
</feature>
<dbReference type="GO" id="GO:0003700">
    <property type="term" value="F:DNA-binding transcription factor activity"/>
    <property type="evidence" value="ECO:0007669"/>
    <property type="project" value="TreeGrafter"/>
</dbReference>
<gene>
    <name evidence="2" type="ORF">GOBAR_AA14350</name>
</gene>
<feature type="region of interest" description="Disordered" evidence="1">
    <location>
        <begin position="404"/>
        <end position="430"/>
    </location>
</feature>
<evidence type="ECO:0000313" key="2">
    <source>
        <dbReference type="EMBL" id="PPS06295.1"/>
    </source>
</evidence>
<protein>
    <submittedName>
        <fullName evidence="2">Uncharacterized protein</fullName>
    </submittedName>
</protein>
<sequence>MMNILKESKTKKIDKKRRKDEFLSQLREDEDEHKEFIDEVSAIRQGTRETIQSQHEWHRMEEFRRSIGGWNNIYEEGRSSHGSAREYHRDRTSKSIPSESESNLRGAIPELVRSKSSKQAKVNDSFLKSFRRKIEVRQGVKLPTPYEVSDVYLESEKLRVHDWSGNGLDGGGLSPIDEDDGYSGDRGEIRSSSQYGGEYGVDTTSGHFCDRSEFDGNMFPKPRRDRSEPRAPSKGKGKKHTSIGSSSGTRSSSSSLGYSDSSTSTQGFYPPKQLSYFHPSHGYPQPYGYYPPFPNYGVPYQPQMHPLPPMYHPPPPLMPSESSQERSQSESEGSDLPRHSTNWRKLNCTTTIICKQPSSVGAIVSLHGHFEILSLSGSFSPPAAPHAASTSFSNVAYERLPLEEEEQPQLPIPSSAIESSSDAVGAQQQRQQALAESNVPLFHGLPPNIHNFIQLPNDAFWANGGRPPFLLTISSTIA</sequence>
<dbReference type="GO" id="GO:0003680">
    <property type="term" value="F:minor groove of adenine-thymine-rich DNA binding"/>
    <property type="evidence" value="ECO:0007669"/>
    <property type="project" value="InterPro"/>
</dbReference>
<feature type="compositionally biased region" description="Low complexity" evidence="1">
    <location>
        <begin position="242"/>
        <end position="265"/>
    </location>
</feature>
<accession>A0A2P5XSG2</accession>